<evidence type="ECO:0000256" key="12">
    <source>
        <dbReference type="ARBA" id="ARBA00024184"/>
    </source>
</evidence>
<evidence type="ECO:0000313" key="17">
    <source>
        <dbReference type="EMBL" id="EOY03048.1"/>
    </source>
</evidence>
<proteinExistence type="inferred from homology"/>
<dbReference type="AlphaFoldDB" id="A0A061EEI8"/>
<dbReference type="FunFam" id="3.30.430.20:FF:000001">
    <property type="entry name" value="cysteine-rich repeat secretory protein 3"/>
    <property type="match status" value="1"/>
</dbReference>
<accession>A0A061EEI8</accession>
<evidence type="ECO:0000256" key="2">
    <source>
        <dbReference type="ARBA" id="ARBA00022448"/>
    </source>
</evidence>
<evidence type="ECO:0000259" key="16">
    <source>
        <dbReference type="PROSITE" id="PS51473"/>
    </source>
</evidence>
<keyword evidence="6" id="KW-0732">Signal</keyword>
<dbReference type="EMBL" id="CM001882">
    <property type="protein sequence ID" value="EOY03048.1"/>
    <property type="molecule type" value="Genomic_DNA"/>
</dbReference>
<name>A0A061EEI8_THECC</name>
<dbReference type="InterPro" id="IPR002902">
    <property type="entry name" value="GNK2"/>
</dbReference>
<evidence type="ECO:0000256" key="13">
    <source>
        <dbReference type="ARBA" id="ARBA00038393"/>
    </source>
</evidence>
<protein>
    <submittedName>
        <fullName evidence="17">Cysteine-rich repeat secretory protein 60</fullName>
    </submittedName>
</protein>
<reference evidence="17 18" key="1">
    <citation type="journal article" date="2013" name="Genome Biol.">
        <title>The genome sequence of the most widely cultivated cacao type and its use to identify candidate genes regulating pod color.</title>
        <authorList>
            <person name="Motamayor J.C."/>
            <person name="Mockaitis K."/>
            <person name="Schmutz J."/>
            <person name="Haiminen N."/>
            <person name="Iii D.L."/>
            <person name="Cornejo O."/>
            <person name="Findley S.D."/>
            <person name="Zheng P."/>
            <person name="Utro F."/>
            <person name="Royaert S."/>
            <person name="Saski C."/>
            <person name="Jenkins J."/>
            <person name="Podicheti R."/>
            <person name="Zhao M."/>
            <person name="Scheffler B.E."/>
            <person name="Stack J.C."/>
            <person name="Feltus F.A."/>
            <person name="Mustiga G.M."/>
            <person name="Amores F."/>
            <person name="Phillips W."/>
            <person name="Marelli J.P."/>
            <person name="May G.D."/>
            <person name="Shapiro H."/>
            <person name="Ma J."/>
            <person name="Bustamante C.D."/>
            <person name="Schnell R.J."/>
            <person name="Main D."/>
            <person name="Gilbert D."/>
            <person name="Parida L."/>
            <person name="Kuhn D.N."/>
        </authorList>
    </citation>
    <scope>NUCLEOTIDE SEQUENCE [LARGE SCALE GENOMIC DNA]</scope>
    <source>
        <strain evidence="18">cv. Matina 1-6</strain>
    </source>
</reference>
<dbReference type="Proteomes" id="UP000026915">
    <property type="component" value="Chromosome 4"/>
</dbReference>
<evidence type="ECO:0000256" key="3">
    <source>
        <dbReference type="ARBA" id="ARBA00022475"/>
    </source>
</evidence>
<dbReference type="PANTHER" id="PTHR32080">
    <property type="entry name" value="ANTIFUNGAL PROTEIN GINKBILOBIN-2-LIKE"/>
    <property type="match status" value="1"/>
</dbReference>
<keyword evidence="9 15" id="KW-1133">Transmembrane helix</keyword>
<feature type="transmembrane region" description="Helical" evidence="15">
    <location>
        <begin position="288"/>
        <end position="308"/>
    </location>
</feature>
<keyword evidence="18" id="KW-1185">Reference proteome</keyword>
<keyword evidence="2" id="KW-0813">Transport</keyword>
<keyword evidence="11" id="KW-1015">Disulfide bond</keyword>
<comment type="subcellular location">
    <subcellularLocation>
        <location evidence="12">Cell junction</location>
        <location evidence="12">Plasmodesma</location>
    </subcellularLocation>
    <subcellularLocation>
        <location evidence="1">Cell membrane</location>
        <topology evidence="1">Single-pass type I membrane protein</topology>
    </subcellularLocation>
</comment>
<dbReference type="FunFam" id="3.30.430.20:FF:000020">
    <property type="entry name" value="Cysteine-rich repeat secretory protein 60"/>
    <property type="match status" value="1"/>
</dbReference>
<dbReference type="CDD" id="cd23509">
    <property type="entry name" value="Gnk2-like"/>
    <property type="match status" value="2"/>
</dbReference>
<keyword evidence="10 15" id="KW-0472">Membrane</keyword>
<dbReference type="InterPro" id="IPR051378">
    <property type="entry name" value="Cell2Cell_Antifungal"/>
</dbReference>
<dbReference type="InterPro" id="IPR038408">
    <property type="entry name" value="GNK2_sf"/>
</dbReference>
<dbReference type="OMA" id="HYYAKSH"/>
<keyword evidence="4" id="KW-0945">Host-virus interaction</keyword>
<evidence type="ECO:0000256" key="5">
    <source>
        <dbReference type="ARBA" id="ARBA00022692"/>
    </source>
</evidence>
<evidence type="ECO:0000313" key="18">
    <source>
        <dbReference type="Proteomes" id="UP000026915"/>
    </source>
</evidence>
<evidence type="ECO:0000256" key="9">
    <source>
        <dbReference type="ARBA" id="ARBA00022989"/>
    </source>
</evidence>
<keyword evidence="5 15" id="KW-0812">Transmembrane</keyword>
<comment type="subunit">
    <text evidence="14">(Microbial infection) Interacts with Grapevine fanleaf virus (GFLV) 2B-MP.</text>
</comment>
<evidence type="ECO:0000256" key="14">
    <source>
        <dbReference type="ARBA" id="ARBA00064287"/>
    </source>
</evidence>
<dbReference type="Gene3D" id="3.30.430.20">
    <property type="entry name" value="Gnk2 domain, C-X8-C-X2-C motif"/>
    <property type="match status" value="2"/>
</dbReference>
<comment type="similarity">
    <text evidence="13">Belongs to the cysteine-rich repeat secretory protein family. Plasmodesmata-located proteins (PDLD) subfamily.</text>
</comment>
<evidence type="ECO:0000256" key="8">
    <source>
        <dbReference type="ARBA" id="ARBA00022949"/>
    </source>
</evidence>
<dbReference type="Gramene" id="EOY03048">
    <property type="protein sequence ID" value="EOY03048"/>
    <property type="gene ID" value="TCM_017469"/>
</dbReference>
<keyword evidence="8" id="KW-0965">Cell junction</keyword>
<evidence type="ECO:0000256" key="11">
    <source>
        <dbReference type="ARBA" id="ARBA00023157"/>
    </source>
</evidence>
<dbReference type="FunCoup" id="A0A061EEI8">
    <property type="interactions" value="37"/>
</dbReference>
<keyword evidence="3" id="KW-1003">Cell membrane</keyword>
<keyword evidence="7" id="KW-0677">Repeat</keyword>
<feature type="transmembrane region" description="Helical" evidence="15">
    <location>
        <begin position="351"/>
        <end position="370"/>
    </location>
</feature>
<evidence type="ECO:0000256" key="15">
    <source>
        <dbReference type="SAM" id="Phobius"/>
    </source>
</evidence>
<dbReference type="InParanoid" id="A0A061EEI8"/>
<dbReference type="GO" id="GO:0005886">
    <property type="term" value="C:plasma membrane"/>
    <property type="evidence" value="ECO:0007669"/>
    <property type="project" value="UniProtKB-SubCell"/>
</dbReference>
<dbReference type="HOGENOM" id="CLU_000288_33_0_1"/>
<dbReference type="PANTHER" id="PTHR32080:SF3">
    <property type="entry name" value="PLASMODESMATA-LOCATED PROTEIN 7"/>
    <property type="match status" value="1"/>
</dbReference>
<dbReference type="STRING" id="3641.A0A061EEI8"/>
<evidence type="ECO:0000256" key="10">
    <source>
        <dbReference type="ARBA" id="ARBA00023136"/>
    </source>
</evidence>
<dbReference type="Pfam" id="PF01657">
    <property type="entry name" value="Stress-antifung"/>
    <property type="match status" value="2"/>
</dbReference>
<organism evidence="17 18">
    <name type="scientific">Theobroma cacao</name>
    <name type="common">Cacao</name>
    <name type="synonym">Cocoa</name>
    <dbReference type="NCBI Taxonomy" id="3641"/>
    <lineage>
        <taxon>Eukaryota</taxon>
        <taxon>Viridiplantae</taxon>
        <taxon>Streptophyta</taxon>
        <taxon>Embryophyta</taxon>
        <taxon>Tracheophyta</taxon>
        <taxon>Spermatophyta</taxon>
        <taxon>Magnoliopsida</taxon>
        <taxon>eudicotyledons</taxon>
        <taxon>Gunneridae</taxon>
        <taxon>Pentapetalae</taxon>
        <taxon>rosids</taxon>
        <taxon>malvids</taxon>
        <taxon>Malvales</taxon>
        <taxon>Malvaceae</taxon>
        <taxon>Byttnerioideae</taxon>
        <taxon>Theobroma</taxon>
    </lineage>
</organism>
<evidence type="ECO:0000256" key="7">
    <source>
        <dbReference type="ARBA" id="ARBA00022737"/>
    </source>
</evidence>
<dbReference type="GO" id="GO:0009506">
    <property type="term" value="C:plasmodesma"/>
    <property type="evidence" value="ECO:0000318"/>
    <property type="project" value="GO_Central"/>
</dbReference>
<evidence type="ECO:0000256" key="4">
    <source>
        <dbReference type="ARBA" id="ARBA00022581"/>
    </source>
</evidence>
<evidence type="ECO:0000256" key="1">
    <source>
        <dbReference type="ARBA" id="ARBA00004251"/>
    </source>
</evidence>
<feature type="domain" description="Gnk2-homologous" evidence="16">
    <location>
        <begin position="60"/>
        <end position="164"/>
    </location>
</feature>
<dbReference type="eggNOG" id="ENOG502QTDS">
    <property type="taxonomic scope" value="Eukaryota"/>
</dbReference>
<evidence type="ECO:0000256" key="6">
    <source>
        <dbReference type="ARBA" id="ARBA00022729"/>
    </source>
</evidence>
<feature type="domain" description="Gnk2-homologous" evidence="16">
    <location>
        <begin position="167"/>
        <end position="267"/>
    </location>
</feature>
<dbReference type="PROSITE" id="PS51473">
    <property type="entry name" value="GNK2"/>
    <property type="match status" value="2"/>
</dbReference>
<sequence length="371" mass="39598">MALSIAQGSPLGSLSILLFPLSFIARMASSPLSLSLSLTIFLISFSSLSLRTLALSSDTDSLVFGGCTQQKYTPHSPYESNLDSLLTSLVNSATYSSYNNYTIMGSSPQDVVYGLYQCRGDLSMPDCATCVARAVSQTGSLCPTTCGAAVQLQGCFVKYDNATFVGVEDKNVVLKKCGPSVEYKKESEIVGRRDAVMAGLMSAGGPFRVGGSGEVQGLAQCVGDLSVGECQDCLSEAIGRLKSECGAAAYGDMFLGKCYARFSTAGAGDHYYAKSHNDKSINDGEKTFAIIIGLLAGIALLIIFLAFLRKVLDRNGKITFPTLSEGDGMDLKAHGHFAFGRFICSPFSSMIFHFLLPLSLLFVGFFFILFI</sequence>
<gene>
    <name evidence="17" type="ORF">TCM_017469</name>
</gene>